<dbReference type="EMBL" id="CM020619">
    <property type="protein sequence ID" value="KAK1866623.1"/>
    <property type="molecule type" value="Genomic_DNA"/>
</dbReference>
<dbReference type="Proteomes" id="UP000798662">
    <property type="component" value="Chromosome 2"/>
</dbReference>
<keyword evidence="2" id="KW-1185">Reference proteome</keyword>
<sequence>MGCIAVVNESIPGAVNLTSIILELDRQDKRQFFGYGIFETTAVIVACFVAGYALIPDPTGTQDSHDLSEYSVYSQWRTAVLCIVGDLIFSAVVIGHQLVHEWRGRDMWWLVALLFTPWAPLAGQVRKTLGAGRRVRFMMRTRVACNSLTAVLREGLYIGSPGLSTLAVGQLVFNVKSPPEPEVPDLGTDEDDSKRIRGLVQEAMATSSGRPLTKAALREGPQLQELSPKRMWLFKMESRLDPVARAWSRNQCVSTDFFVEERPTASDLKEQAQASAHWWTRLCPTSQSTPMTKDPFKRALLLDVIDRLQPGGTVSAARLMALQAQAVCPQCCVAVRGAVEIFLESNSRQHANVRTPLWFKDVTVKWLFWDAMRSRLKRSNPDVDALSMSRALSSVAVGKLLQDALALTIDQEVVHPLIAELCGLLMDGASDYRSVQNYLGLARLCDVETCILHQASSMITFTDLSGKRKRRPPPSTQPGPVAEV</sequence>
<name>A0ACC3C9R1_PYRYE</name>
<proteinExistence type="predicted"/>
<comment type="caution">
    <text evidence="1">The sequence shown here is derived from an EMBL/GenBank/DDBJ whole genome shotgun (WGS) entry which is preliminary data.</text>
</comment>
<evidence type="ECO:0000313" key="2">
    <source>
        <dbReference type="Proteomes" id="UP000798662"/>
    </source>
</evidence>
<reference evidence="1" key="1">
    <citation type="submission" date="2019-11" db="EMBL/GenBank/DDBJ databases">
        <title>Nori genome reveals adaptations in red seaweeds to the harsh intertidal environment.</title>
        <authorList>
            <person name="Wang D."/>
            <person name="Mao Y."/>
        </authorList>
    </citation>
    <scope>NUCLEOTIDE SEQUENCE</scope>
    <source>
        <tissue evidence="1">Gametophyte</tissue>
    </source>
</reference>
<protein>
    <submittedName>
        <fullName evidence="1">Uncharacterized protein</fullName>
    </submittedName>
</protein>
<accession>A0ACC3C9R1</accession>
<evidence type="ECO:0000313" key="1">
    <source>
        <dbReference type="EMBL" id="KAK1866623.1"/>
    </source>
</evidence>
<gene>
    <name evidence="1" type="ORF">I4F81_009139</name>
</gene>
<organism evidence="1 2">
    <name type="scientific">Pyropia yezoensis</name>
    <name type="common">Susabi-nori</name>
    <name type="synonym">Porphyra yezoensis</name>
    <dbReference type="NCBI Taxonomy" id="2788"/>
    <lineage>
        <taxon>Eukaryota</taxon>
        <taxon>Rhodophyta</taxon>
        <taxon>Bangiophyceae</taxon>
        <taxon>Bangiales</taxon>
        <taxon>Bangiaceae</taxon>
        <taxon>Pyropia</taxon>
    </lineage>
</organism>